<keyword evidence="2" id="KW-1185">Reference proteome</keyword>
<protein>
    <submittedName>
        <fullName evidence="1">Uncharacterized protein</fullName>
    </submittedName>
</protein>
<dbReference type="AlphaFoldDB" id="A0AAV1F3D1"/>
<dbReference type="EMBL" id="OY660867">
    <property type="protein sequence ID" value="CAJ1055239.1"/>
    <property type="molecule type" value="Genomic_DNA"/>
</dbReference>
<organism evidence="1 2">
    <name type="scientific">Xyrichtys novacula</name>
    <name type="common">Pearly razorfish</name>
    <name type="synonym">Hemipteronotus novacula</name>
    <dbReference type="NCBI Taxonomy" id="13765"/>
    <lineage>
        <taxon>Eukaryota</taxon>
        <taxon>Metazoa</taxon>
        <taxon>Chordata</taxon>
        <taxon>Craniata</taxon>
        <taxon>Vertebrata</taxon>
        <taxon>Euteleostomi</taxon>
        <taxon>Actinopterygii</taxon>
        <taxon>Neopterygii</taxon>
        <taxon>Teleostei</taxon>
        <taxon>Neoteleostei</taxon>
        <taxon>Acanthomorphata</taxon>
        <taxon>Eupercaria</taxon>
        <taxon>Labriformes</taxon>
        <taxon>Labridae</taxon>
        <taxon>Xyrichtys</taxon>
    </lineage>
</organism>
<dbReference type="Proteomes" id="UP001178508">
    <property type="component" value="Chromosome 4"/>
</dbReference>
<sequence length="107" mass="11742">MFGRRVLYLPGFFSYAGGASVQDRQCAEFTQEGVSRAGENGPPYVPALCSQSDISSVCSEFEVDLHVKTVKEDRGQQPCMVSRGRNRPGNCACSSALKRDTCWRGEN</sequence>
<name>A0AAV1F3D1_XYRNO</name>
<gene>
    <name evidence="1" type="ORF">XNOV1_A023115</name>
</gene>
<accession>A0AAV1F3D1</accession>
<evidence type="ECO:0000313" key="2">
    <source>
        <dbReference type="Proteomes" id="UP001178508"/>
    </source>
</evidence>
<evidence type="ECO:0000313" key="1">
    <source>
        <dbReference type="EMBL" id="CAJ1055239.1"/>
    </source>
</evidence>
<proteinExistence type="predicted"/>
<reference evidence="1" key="1">
    <citation type="submission" date="2023-08" db="EMBL/GenBank/DDBJ databases">
        <authorList>
            <person name="Alioto T."/>
            <person name="Alioto T."/>
            <person name="Gomez Garrido J."/>
        </authorList>
    </citation>
    <scope>NUCLEOTIDE SEQUENCE</scope>
</reference>